<accession>A0A6V7QAT3</accession>
<organism evidence="2">
    <name type="scientific">Ananas comosus var. bracteatus</name>
    <name type="common">red pineapple</name>
    <dbReference type="NCBI Taxonomy" id="296719"/>
    <lineage>
        <taxon>Eukaryota</taxon>
        <taxon>Viridiplantae</taxon>
        <taxon>Streptophyta</taxon>
        <taxon>Embryophyta</taxon>
        <taxon>Tracheophyta</taxon>
        <taxon>Spermatophyta</taxon>
        <taxon>Magnoliopsida</taxon>
        <taxon>Liliopsida</taxon>
        <taxon>Poales</taxon>
        <taxon>Bromeliaceae</taxon>
        <taxon>Bromelioideae</taxon>
        <taxon>Ananas</taxon>
    </lineage>
</organism>
<reference evidence="2" key="1">
    <citation type="submission" date="2020-07" db="EMBL/GenBank/DDBJ databases">
        <authorList>
            <person name="Lin J."/>
        </authorList>
    </citation>
    <scope>NUCLEOTIDE SEQUENCE</scope>
</reference>
<name>A0A6V7QAT3_ANACO</name>
<evidence type="ECO:0000256" key="1">
    <source>
        <dbReference type="SAM" id="MobiDB-lite"/>
    </source>
</evidence>
<dbReference type="AlphaFoldDB" id="A0A6V7QAT3"/>
<feature type="region of interest" description="Disordered" evidence="1">
    <location>
        <begin position="1"/>
        <end position="38"/>
    </location>
</feature>
<dbReference type="EMBL" id="LR862134">
    <property type="protein sequence ID" value="CAD1840319.1"/>
    <property type="molecule type" value="Genomic_DNA"/>
</dbReference>
<sequence>MEEERWEKGESGENSPRHHSPPLSSASDHRTPPLHVLLPPQTLNLKPVPPHLSEPYLAEVRSLLPRLLALGHHSDAVRLLSAALLLSPPLSSLPIPSLARHLSSLPDLAPTLALLTSLRHHPLRPSPLPFVAPLLSSFLLSRRPRDAAKVFFWLCRADSPPPRPRGGSDRRGEGVGCGVEGLGRGGGEFDRVAELLDRFVRDWEE</sequence>
<proteinExistence type="predicted"/>
<feature type="compositionally biased region" description="Basic and acidic residues" evidence="1">
    <location>
        <begin position="1"/>
        <end position="11"/>
    </location>
</feature>
<protein>
    <submittedName>
        <fullName evidence="2">Uncharacterized protein</fullName>
    </submittedName>
</protein>
<gene>
    <name evidence="2" type="ORF">CB5_LOCUS23530</name>
</gene>
<evidence type="ECO:0000313" key="2">
    <source>
        <dbReference type="EMBL" id="CAD1840319.1"/>
    </source>
</evidence>